<evidence type="ECO:0000256" key="1">
    <source>
        <dbReference type="SAM" id="Phobius"/>
    </source>
</evidence>
<feature type="transmembrane region" description="Helical" evidence="1">
    <location>
        <begin position="181"/>
        <end position="201"/>
    </location>
</feature>
<proteinExistence type="predicted"/>
<dbReference type="InterPro" id="IPR025333">
    <property type="entry name" value="DUF4239"/>
</dbReference>
<feature type="transmembrane region" description="Helical" evidence="1">
    <location>
        <begin position="40"/>
        <end position="60"/>
    </location>
</feature>
<accession>A0A973WUQ1</accession>
<name>A0A973WUQ1_9BRAD</name>
<evidence type="ECO:0000313" key="2">
    <source>
        <dbReference type="EMBL" id="NVL10746.1"/>
    </source>
</evidence>
<organism evidence="2">
    <name type="scientific">Bradyrhizobium quebecense</name>
    <dbReference type="NCBI Taxonomy" id="2748629"/>
    <lineage>
        <taxon>Bacteria</taxon>
        <taxon>Pseudomonadati</taxon>
        <taxon>Pseudomonadota</taxon>
        <taxon>Alphaproteobacteria</taxon>
        <taxon>Hyphomicrobiales</taxon>
        <taxon>Nitrobacteraceae</taxon>
        <taxon>Bradyrhizobium</taxon>
    </lineage>
</organism>
<keyword evidence="1" id="KW-0812">Transmembrane</keyword>
<keyword evidence="1" id="KW-0472">Membrane</keyword>
<feature type="transmembrane region" description="Helical" evidence="1">
    <location>
        <begin position="207"/>
        <end position="227"/>
    </location>
</feature>
<comment type="caution">
    <text evidence="2">The sequence shown here is derived from an EMBL/GenBank/DDBJ whole genome shotgun (WGS) entry which is preliminary data.</text>
</comment>
<dbReference type="AlphaFoldDB" id="A0A973WUQ1"/>
<dbReference type="Pfam" id="PF14023">
    <property type="entry name" value="Bestrophin-like"/>
    <property type="match status" value="1"/>
</dbReference>
<gene>
    <name evidence="2" type="ORF">HU230_34885</name>
</gene>
<reference evidence="2" key="1">
    <citation type="submission" date="2020-06" db="EMBL/GenBank/DDBJ databases">
        <title>Whole Genome Sequence of Bradyrhizobium sp. Strain 66S1MB.</title>
        <authorList>
            <person name="Bromfield E."/>
            <person name="Cloutier S."/>
        </authorList>
    </citation>
    <scope>NUCLEOTIDE SEQUENCE</scope>
    <source>
        <strain evidence="2">66S1MB</strain>
    </source>
</reference>
<sequence>MSAIALSCIALVCIAGGVLLGIILRNILPERHLSSDAKDVVRLGTGLIGTIAALVLGLLIGSAKSSYDLQSTEIKQMTANIVLLDHFLAQYGPETGVVRNLMRRGVVVLADRMWRENGSEVAKTAPFEASAANDAVYTKLQELSPQNESQRSLQARAIQTSTDIAQTRLLLFTQTDNSIPMPFLVVLIFWLTIIFASFSLFARPNAIVVGSLFIFGVSAAGAIYLILELGQPFAGIMQISSAPLRNALAPIASVSPVVSQ</sequence>
<evidence type="ECO:0008006" key="3">
    <source>
        <dbReference type="Google" id="ProtNLM"/>
    </source>
</evidence>
<dbReference type="RefSeq" id="WP_176533830.1">
    <property type="nucleotide sequence ID" value="NZ_CP088022.1"/>
</dbReference>
<protein>
    <recommendedName>
        <fullName evidence="3">DUF4239 domain-containing protein</fullName>
    </recommendedName>
</protein>
<dbReference type="EMBL" id="JABWSX010000001">
    <property type="protein sequence ID" value="NVL10746.1"/>
    <property type="molecule type" value="Genomic_DNA"/>
</dbReference>
<keyword evidence="1" id="KW-1133">Transmembrane helix</keyword>